<dbReference type="Proteomes" id="UP000002358">
    <property type="component" value="Chromosome 4"/>
</dbReference>
<evidence type="ECO:0000256" key="1">
    <source>
        <dbReference type="SAM" id="MobiDB-lite"/>
    </source>
</evidence>
<dbReference type="GeneID" id="116417275"/>
<reference evidence="2" key="1">
    <citation type="submission" date="2021-01" db="UniProtKB">
        <authorList>
            <consortium name="EnsemblMetazoa"/>
        </authorList>
    </citation>
    <scope>IDENTIFICATION</scope>
</reference>
<name>A0A7M7T9V8_NASVI</name>
<feature type="region of interest" description="Disordered" evidence="1">
    <location>
        <begin position="219"/>
        <end position="241"/>
    </location>
</feature>
<organism evidence="2 3">
    <name type="scientific">Nasonia vitripennis</name>
    <name type="common">Parasitic wasp</name>
    <dbReference type="NCBI Taxonomy" id="7425"/>
    <lineage>
        <taxon>Eukaryota</taxon>
        <taxon>Metazoa</taxon>
        <taxon>Ecdysozoa</taxon>
        <taxon>Arthropoda</taxon>
        <taxon>Hexapoda</taxon>
        <taxon>Insecta</taxon>
        <taxon>Pterygota</taxon>
        <taxon>Neoptera</taxon>
        <taxon>Endopterygota</taxon>
        <taxon>Hymenoptera</taxon>
        <taxon>Apocrita</taxon>
        <taxon>Proctotrupomorpha</taxon>
        <taxon>Chalcidoidea</taxon>
        <taxon>Pteromalidae</taxon>
        <taxon>Pteromalinae</taxon>
        <taxon>Nasonia</taxon>
    </lineage>
</organism>
<dbReference type="RefSeq" id="XP_031785591.1">
    <property type="nucleotide sequence ID" value="XM_031929731.1"/>
</dbReference>
<accession>A0A7M7T9V8</accession>
<evidence type="ECO:0000313" key="3">
    <source>
        <dbReference type="Proteomes" id="UP000002358"/>
    </source>
</evidence>
<dbReference type="AlphaFoldDB" id="A0A7M7T9V8"/>
<evidence type="ECO:0000313" key="2">
    <source>
        <dbReference type="EnsemblMetazoa" id="XP_031785591"/>
    </source>
</evidence>
<keyword evidence="3" id="KW-1185">Reference proteome</keyword>
<feature type="compositionally biased region" description="Polar residues" evidence="1">
    <location>
        <begin position="222"/>
        <end position="240"/>
    </location>
</feature>
<proteinExistence type="predicted"/>
<protein>
    <submittedName>
        <fullName evidence="2">Uncharacterized protein</fullName>
    </submittedName>
</protein>
<sequence>MSFFVPLLPSSRQISDHDILVCRNDISHIVFKYAYKGAAWKSLNQDKVESARGIKRKIDEDDDCQIMSYIPPPAQLNHIMKIKEEKEEKYRPSLTERYLERRNCSESTIMPWIGRHTRDHVSSTPLNWNNRDCHTQSVTAGPCSSETITHPSSNLHCRPSLTGGNYHKAITPRPSATVTHPPRDLHSGTPLTGDDHGQSIYQQTENVDYLNHRTISPRYSPVTVTHPTTNERSGTLTGANLGQGKKSACNWF</sequence>
<feature type="region of interest" description="Disordered" evidence="1">
    <location>
        <begin position="173"/>
        <end position="194"/>
    </location>
</feature>
<dbReference type="EnsemblMetazoa" id="XM_031929731">
    <property type="protein sequence ID" value="XP_031785591"/>
    <property type="gene ID" value="LOC116417275"/>
</dbReference>